<evidence type="ECO:0000313" key="2">
    <source>
        <dbReference type="Proteomes" id="UP000772434"/>
    </source>
</evidence>
<gene>
    <name evidence="1" type="ORF">BDP27DRAFT_1366276</name>
</gene>
<accession>A0A9P5U3C8</accession>
<dbReference type="Proteomes" id="UP000772434">
    <property type="component" value="Unassembled WGS sequence"/>
</dbReference>
<dbReference type="InterPro" id="IPR015926">
    <property type="entry name" value="Cytolysin/lectin"/>
</dbReference>
<dbReference type="SUPFAM" id="SSF63724">
    <property type="entry name" value="Cytolysin/lectin"/>
    <property type="match status" value="1"/>
</dbReference>
<keyword evidence="2" id="KW-1185">Reference proteome</keyword>
<dbReference type="AlphaFoldDB" id="A0A9P5U3C8"/>
<name>A0A9P5U3C8_9AGAR</name>
<evidence type="ECO:0000313" key="1">
    <source>
        <dbReference type="EMBL" id="KAF9065580.1"/>
    </source>
</evidence>
<sequence length="429" mass="48836">MPGITNPGSGRNNHGFLHSQGVSLMGFRFYPRRPFSITNMGLLVHFPLLSVIDRKSSITLALLNCHWRGTQKPLAIHVKKSDQHQYERVRSSMLENDVLAKYGKIEWSPQELLFRAWGSDQDGFTLQSHQVSFFFSGQGIRPVEQRSSSGAATKITNTTSMGVFDVYRHSPCTFLFKHGPSHQSFIVVAGIDGGNFWLDLLLGFKADKLNLNNVQQSYENDKCAEISRKALDRMSKFLTEDVAILIEARRRKAFNYMISICTVNKNNLTAFPIRTYEYAFHVSFSSVINAGFSLLKACPNCWEACADDTANLFLDNGSTSATLCFQHKQDRQRFAVTFGFRDKTTWSDVFFLKDTEYEETVEDICNSYRNNQKRTMRIKRANNGPTFLFASDTLDSHLGELTAMVSSRVLRGSYNQYRSEFEVIRGKKL</sequence>
<protein>
    <submittedName>
        <fullName evidence="1">Uncharacterized protein</fullName>
    </submittedName>
</protein>
<dbReference type="Gene3D" id="2.60.270.20">
    <property type="entry name" value="Cytolysin/lectin"/>
    <property type="match status" value="1"/>
</dbReference>
<comment type="caution">
    <text evidence="1">The sequence shown here is derived from an EMBL/GenBank/DDBJ whole genome shotgun (WGS) entry which is preliminary data.</text>
</comment>
<organism evidence="1 2">
    <name type="scientific">Rhodocollybia butyracea</name>
    <dbReference type="NCBI Taxonomy" id="206335"/>
    <lineage>
        <taxon>Eukaryota</taxon>
        <taxon>Fungi</taxon>
        <taxon>Dikarya</taxon>
        <taxon>Basidiomycota</taxon>
        <taxon>Agaricomycotina</taxon>
        <taxon>Agaricomycetes</taxon>
        <taxon>Agaricomycetidae</taxon>
        <taxon>Agaricales</taxon>
        <taxon>Marasmiineae</taxon>
        <taxon>Omphalotaceae</taxon>
        <taxon>Rhodocollybia</taxon>
    </lineage>
</organism>
<dbReference type="EMBL" id="JADNRY010000101">
    <property type="protein sequence ID" value="KAF9065580.1"/>
    <property type="molecule type" value="Genomic_DNA"/>
</dbReference>
<reference evidence="1" key="1">
    <citation type="submission" date="2020-11" db="EMBL/GenBank/DDBJ databases">
        <authorList>
            <consortium name="DOE Joint Genome Institute"/>
            <person name="Ahrendt S."/>
            <person name="Riley R."/>
            <person name="Andreopoulos W."/>
            <person name="Labutti K."/>
            <person name="Pangilinan J."/>
            <person name="Ruiz-Duenas F.J."/>
            <person name="Barrasa J.M."/>
            <person name="Sanchez-Garcia M."/>
            <person name="Camarero S."/>
            <person name="Miyauchi S."/>
            <person name="Serrano A."/>
            <person name="Linde D."/>
            <person name="Babiker R."/>
            <person name="Drula E."/>
            <person name="Ayuso-Fernandez I."/>
            <person name="Pacheco R."/>
            <person name="Padilla G."/>
            <person name="Ferreira P."/>
            <person name="Barriuso J."/>
            <person name="Kellner H."/>
            <person name="Castanera R."/>
            <person name="Alfaro M."/>
            <person name="Ramirez L."/>
            <person name="Pisabarro A.G."/>
            <person name="Kuo A."/>
            <person name="Tritt A."/>
            <person name="Lipzen A."/>
            <person name="He G."/>
            <person name="Yan M."/>
            <person name="Ng V."/>
            <person name="Cullen D."/>
            <person name="Martin F."/>
            <person name="Rosso M.-N."/>
            <person name="Henrissat B."/>
            <person name="Hibbett D."/>
            <person name="Martinez A.T."/>
            <person name="Grigoriev I.V."/>
        </authorList>
    </citation>
    <scope>NUCLEOTIDE SEQUENCE</scope>
    <source>
        <strain evidence="1">AH 40177</strain>
    </source>
</reference>
<proteinExistence type="predicted"/>